<dbReference type="InterPro" id="IPR000271">
    <property type="entry name" value="Ribosomal_bL34"/>
</dbReference>
<proteinExistence type="inferred from homology"/>
<evidence type="ECO:0000256" key="5">
    <source>
        <dbReference type="HAMAP-Rule" id="MF_00391"/>
    </source>
</evidence>
<dbReference type="FunFam" id="1.10.287.3980:FF:000001">
    <property type="entry name" value="Mitochondrial ribosomal protein L34"/>
    <property type="match status" value="1"/>
</dbReference>
<accession>A0A0B2BXH2</accession>
<evidence type="ECO:0000256" key="3">
    <source>
        <dbReference type="ARBA" id="ARBA00023274"/>
    </source>
</evidence>
<dbReference type="GO" id="GO:0005840">
    <property type="term" value="C:ribosome"/>
    <property type="evidence" value="ECO:0007669"/>
    <property type="project" value="UniProtKB-KW"/>
</dbReference>
<dbReference type="Proteomes" id="UP000030988">
    <property type="component" value="Unassembled WGS sequence"/>
</dbReference>
<dbReference type="Pfam" id="PF00468">
    <property type="entry name" value="Ribosomal_L34"/>
    <property type="match status" value="1"/>
</dbReference>
<dbReference type="GO" id="GO:0003735">
    <property type="term" value="F:structural constituent of ribosome"/>
    <property type="evidence" value="ECO:0007669"/>
    <property type="project" value="InterPro"/>
</dbReference>
<dbReference type="Gene3D" id="1.10.287.3980">
    <property type="match status" value="1"/>
</dbReference>
<evidence type="ECO:0000313" key="6">
    <source>
        <dbReference type="EMBL" id="KHL24376.1"/>
    </source>
</evidence>
<organism evidence="6 7">
    <name type="scientific">Croceibacterium mercuriale</name>
    <dbReference type="NCBI Taxonomy" id="1572751"/>
    <lineage>
        <taxon>Bacteria</taxon>
        <taxon>Pseudomonadati</taxon>
        <taxon>Pseudomonadota</taxon>
        <taxon>Alphaproteobacteria</taxon>
        <taxon>Sphingomonadales</taxon>
        <taxon>Erythrobacteraceae</taxon>
        <taxon>Croceibacterium</taxon>
    </lineage>
</organism>
<dbReference type="NCBIfam" id="TIGR01030">
    <property type="entry name" value="rpmH_bact"/>
    <property type="match status" value="1"/>
</dbReference>
<keyword evidence="2 5" id="KW-0689">Ribosomal protein</keyword>
<dbReference type="PROSITE" id="PS00784">
    <property type="entry name" value="RIBOSOMAL_L34"/>
    <property type="match status" value="1"/>
</dbReference>
<dbReference type="InterPro" id="IPR020939">
    <property type="entry name" value="Ribosomal_bL34_CS"/>
</dbReference>
<comment type="caution">
    <text evidence="6">The sequence shown here is derived from an EMBL/GenBank/DDBJ whole genome shotgun (WGS) entry which is preliminary data.</text>
</comment>
<keyword evidence="3 5" id="KW-0687">Ribonucleoprotein</keyword>
<comment type="similarity">
    <text evidence="1 5">Belongs to the bacterial ribosomal protein bL34 family.</text>
</comment>
<dbReference type="AlphaFoldDB" id="A0A0B2BXH2"/>
<evidence type="ECO:0000256" key="1">
    <source>
        <dbReference type="ARBA" id="ARBA00010111"/>
    </source>
</evidence>
<protein>
    <recommendedName>
        <fullName evidence="4 5">Large ribosomal subunit protein bL34</fullName>
    </recommendedName>
</protein>
<dbReference type="STRING" id="1572751.PK98_09875"/>
<dbReference type="PANTHER" id="PTHR14503">
    <property type="entry name" value="MITOCHONDRIAL RIBOSOMAL PROTEIN 34 FAMILY MEMBER"/>
    <property type="match status" value="1"/>
</dbReference>
<dbReference type="HAMAP" id="MF_00391">
    <property type="entry name" value="Ribosomal_bL34"/>
    <property type="match status" value="1"/>
</dbReference>
<name>A0A0B2BXH2_9SPHN</name>
<evidence type="ECO:0000256" key="4">
    <source>
        <dbReference type="ARBA" id="ARBA00035177"/>
    </source>
</evidence>
<gene>
    <name evidence="5" type="primary">rpmH</name>
    <name evidence="6" type="ORF">PK98_09875</name>
</gene>
<sequence length="44" mass="5093">MKRTFQPSNLVRARRHGFFARKATPGGRKILAARRRRGRKVLCA</sequence>
<keyword evidence="7" id="KW-1185">Reference proteome</keyword>
<dbReference type="RefSeq" id="WP_039096731.1">
    <property type="nucleotide sequence ID" value="NZ_JTDN01000002.1"/>
</dbReference>
<dbReference type="GO" id="GO:1990904">
    <property type="term" value="C:ribonucleoprotein complex"/>
    <property type="evidence" value="ECO:0007669"/>
    <property type="project" value="UniProtKB-KW"/>
</dbReference>
<evidence type="ECO:0000256" key="2">
    <source>
        <dbReference type="ARBA" id="ARBA00022980"/>
    </source>
</evidence>
<evidence type="ECO:0000313" key="7">
    <source>
        <dbReference type="Proteomes" id="UP000030988"/>
    </source>
</evidence>
<dbReference type="GO" id="GO:0006412">
    <property type="term" value="P:translation"/>
    <property type="evidence" value="ECO:0007669"/>
    <property type="project" value="UniProtKB-UniRule"/>
</dbReference>
<dbReference type="PANTHER" id="PTHR14503:SF4">
    <property type="entry name" value="LARGE RIBOSOMAL SUBUNIT PROTEIN BL34M"/>
    <property type="match status" value="1"/>
</dbReference>
<dbReference type="EMBL" id="JTDN01000002">
    <property type="protein sequence ID" value="KHL24376.1"/>
    <property type="molecule type" value="Genomic_DNA"/>
</dbReference>
<reference evidence="6 7" key="1">
    <citation type="submission" date="2014-11" db="EMBL/GenBank/DDBJ databases">
        <title>Draft genome sequence of Kirrobacter mercurialis.</title>
        <authorList>
            <person name="Coil D.A."/>
            <person name="Eisen J.A."/>
        </authorList>
    </citation>
    <scope>NUCLEOTIDE SEQUENCE [LARGE SCALE GENOMIC DNA]</scope>
    <source>
        <strain evidence="6 7">Coronado</strain>
    </source>
</reference>